<dbReference type="InterPro" id="IPR003010">
    <property type="entry name" value="C-N_Hydrolase"/>
</dbReference>
<evidence type="ECO:0000313" key="12">
    <source>
        <dbReference type="Proteomes" id="UP000027616"/>
    </source>
</evidence>
<dbReference type="STRING" id="1433126.BN938_1021"/>
<dbReference type="KEGG" id="rbc:BN938_1021"/>
<feature type="transmembrane region" description="Helical" evidence="9">
    <location>
        <begin position="145"/>
        <end position="166"/>
    </location>
</feature>
<keyword evidence="5 9" id="KW-0812">Transmembrane</keyword>
<keyword evidence="11" id="KW-0449">Lipoprotein</keyword>
<dbReference type="HAMAP" id="MF_01148">
    <property type="entry name" value="Lnt"/>
    <property type="match status" value="1"/>
</dbReference>
<dbReference type="InterPro" id="IPR045378">
    <property type="entry name" value="LNT_N"/>
</dbReference>
<feature type="transmembrane region" description="Helical" evidence="9">
    <location>
        <begin position="12"/>
        <end position="36"/>
    </location>
</feature>
<dbReference type="EC" id="2.3.1.269" evidence="9"/>
<reference evidence="11 12" key="1">
    <citation type="journal article" date="2015" name="Genome Announc.">
        <title>Complete Genome Sequence of the Novel Leech Symbiont Mucinivorans hirudinis M3T.</title>
        <authorList>
            <person name="Nelson M.C."/>
            <person name="Bomar L."/>
            <person name="Graf J."/>
        </authorList>
    </citation>
    <scope>NUCLEOTIDE SEQUENCE [LARGE SCALE GENOMIC DNA]</scope>
    <source>
        <strain evidence="12">M3</strain>
    </source>
</reference>
<dbReference type="eggNOG" id="COG0815">
    <property type="taxonomic scope" value="Bacteria"/>
</dbReference>
<dbReference type="NCBIfam" id="TIGR00546">
    <property type="entry name" value="lnt"/>
    <property type="match status" value="1"/>
</dbReference>
<protein>
    <recommendedName>
        <fullName evidence="9">Apolipoprotein N-acyltransferase</fullName>
        <shortName evidence="9">ALP N-acyltransferase</shortName>
        <ecNumber evidence="9">2.3.1.269</ecNumber>
    </recommendedName>
</protein>
<dbReference type="GO" id="GO:0042158">
    <property type="term" value="P:lipoprotein biosynthetic process"/>
    <property type="evidence" value="ECO:0007669"/>
    <property type="project" value="UniProtKB-UniRule"/>
</dbReference>
<keyword evidence="3 9" id="KW-1003">Cell membrane</keyword>
<evidence type="ECO:0000256" key="3">
    <source>
        <dbReference type="ARBA" id="ARBA00022475"/>
    </source>
</evidence>
<evidence type="ECO:0000259" key="10">
    <source>
        <dbReference type="PROSITE" id="PS50263"/>
    </source>
</evidence>
<keyword evidence="8 9" id="KW-0012">Acyltransferase</keyword>
<dbReference type="HOGENOM" id="CLU_019563_1_2_10"/>
<feature type="transmembrane region" description="Helical" evidence="9">
    <location>
        <begin position="45"/>
        <end position="63"/>
    </location>
</feature>
<evidence type="ECO:0000313" key="11">
    <source>
        <dbReference type="EMBL" id="CDN31119.1"/>
    </source>
</evidence>
<dbReference type="Pfam" id="PF00795">
    <property type="entry name" value="CN_hydrolase"/>
    <property type="match status" value="1"/>
</dbReference>
<dbReference type="OrthoDB" id="9804277at2"/>
<feature type="transmembrane region" description="Helical" evidence="9">
    <location>
        <begin position="178"/>
        <end position="196"/>
    </location>
</feature>
<feature type="transmembrane region" description="Helical" evidence="9">
    <location>
        <begin position="463"/>
        <end position="484"/>
    </location>
</feature>
<evidence type="ECO:0000256" key="6">
    <source>
        <dbReference type="ARBA" id="ARBA00022989"/>
    </source>
</evidence>
<dbReference type="CDD" id="cd07571">
    <property type="entry name" value="ALP_N-acyl_transferase"/>
    <property type="match status" value="1"/>
</dbReference>
<evidence type="ECO:0000256" key="8">
    <source>
        <dbReference type="ARBA" id="ARBA00023315"/>
    </source>
</evidence>
<dbReference type="InterPro" id="IPR004563">
    <property type="entry name" value="Apolipo_AcylTrfase"/>
</dbReference>
<comment type="similarity">
    <text evidence="2 9">Belongs to the CN hydrolase family. Apolipoprotein N-acyltransferase subfamily.</text>
</comment>
<dbReference type="GO" id="GO:0005886">
    <property type="term" value="C:plasma membrane"/>
    <property type="evidence" value="ECO:0007669"/>
    <property type="project" value="UniProtKB-SubCell"/>
</dbReference>
<dbReference type="UniPathway" id="UPA00666"/>
<comment type="function">
    <text evidence="9">Catalyzes the phospholipid dependent N-acylation of the N-terminal cysteine of apolipoprotein, the last step in lipoprotein maturation.</text>
</comment>
<evidence type="ECO:0000256" key="7">
    <source>
        <dbReference type="ARBA" id="ARBA00023136"/>
    </source>
</evidence>
<evidence type="ECO:0000256" key="9">
    <source>
        <dbReference type="HAMAP-Rule" id="MF_01148"/>
    </source>
</evidence>
<comment type="subcellular location">
    <subcellularLocation>
        <location evidence="1 9">Cell membrane</location>
        <topology evidence="1 9">Multi-pass membrane protein</topology>
    </subcellularLocation>
</comment>
<gene>
    <name evidence="9" type="primary">lnt</name>
    <name evidence="11" type="ORF">BN938_1021</name>
</gene>
<keyword evidence="4 9" id="KW-0808">Transferase</keyword>
<comment type="catalytic activity">
    <reaction evidence="9">
        <text>N-terminal S-1,2-diacyl-sn-glyceryl-L-cysteinyl-[lipoprotein] + a glycerophospholipid = N-acyl-S-1,2-diacyl-sn-glyceryl-L-cysteinyl-[lipoprotein] + a 2-acyl-sn-glycero-3-phospholipid + H(+)</text>
        <dbReference type="Rhea" id="RHEA:48228"/>
        <dbReference type="Rhea" id="RHEA-COMP:14681"/>
        <dbReference type="Rhea" id="RHEA-COMP:14684"/>
        <dbReference type="ChEBI" id="CHEBI:15378"/>
        <dbReference type="ChEBI" id="CHEBI:136912"/>
        <dbReference type="ChEBI" id="CHEBI:140656"/>
        <dbReference type="ChEBI" id="CHEBI:140657"/>
        <dbReference type="ChEBI" id="CHEBI:140660"/>
        <dbReference type="EC" id="2.3.1.269"/>
    </reaction>
</comment>
<evidence type="ECO:0000256" key="5">
    <source>
        <dbReference type="ARBA" id="ARBA00022692"/>
    </source>
</evidence>
<dbReference type="PATRIC" id="fig|1433126.3.peg.1019"/>
<feature type="transmembrane region" description="Helical" evidence="9">
    <location>
        <begin position="101"/>
        <end position="119"/>
    </location>
</feature>
<dbReference type="PANTHER" id="PTHR38686">
    <property type="entry name" value="APOLIPOPROTEIN N-ACYLTRANSFERASE"/>
    <property type="match status" value="1"/>
</dbReference>
<proteinExistence type="inferred from homology"/>
<sequence>MLKKIGLSLLTSLLLALPWLGAGGWWAVIAFVPLLILQSEREKKFGWWVALSLFGWIMLSAWWVSVSTIIALFAVPIVGLFFSWTPFMIYHYVWKRAKGHLAWVVLVTAWISFEALYTYQDISFPWLNLGNAFAETVWAVQWYEYTGTFGGTLWILVANILAFNLWQERKSLKRRTALLIWVGVPTVFSLVRYVTYQEKENPIQVCVVQPNVDPYTNRMYRDDLAAMTELLLTLSSEAPKNVDFIVTPESALTGFFKEANLPQYQVINIFQEFLRRNYPKATFVFGATTLDEKEHYNSAIWVDSSAAVDVYHKSKLVIGTEMIPYPEVFEFLRIDNISDYCGNYGTQAERAVFKRTGAAICYESVYGAYFTEYIDKGAQLMFVITNDAWWGDTRGYHQHLSYSRLRAVETRRSIARSANTGISAIINQRGDVVDELGWDKRGVINGTVNLNEEKTFYVEYKDIIARLSVFILALSLLYFAAMLVKRKQ</sequence>
<keyword evidence="7 9" id="KW-0472">Membrane</keyword>
<dbReference type="SUPFAM" id="SSF56317">
    <property type="entry name" value="Carbon-nitrogen hydrolase"/>
    <property type="match status" value="1"/>
</dbReference>
<feature type="transmembrane region" description="Helical" evidence="9">
    <location>
        <begin position="69"/>
        <end position="89"/>
    </location>
</feature>
<evidence type="ECO:0000256" key="4">
    <source>
        <dbReference type="ARBA" id="ARBA00022679"/>
    </source>
</evidence>
<dbReference type="Gene3D" id="3.60.110.10">
    <property type="entry name" value="Carbon-nitrogen hydrolase"/>
    <property type="match status" value="1"/>
</dbReference>
<keyword evidence="6 9" id="KW-1133">Transmembrane helix</keyword>
<dbReference type="PROSITE" id="PS50263">
    <property type="entry name" value="CN_HYDROLASE"/>
    <property type="match status" value="1"/>
</dbReference>
<dbReference type="EMBL" id="HG934468">
    <property type="protein sequence ID" value="CDN31119.1"/>
    <property type="molecule type" value="Genomic_DNA"/>
</dbReference>
<evidence type="ECO:0000256" key="2">
    <source>
        <dbReference type="ARBA" id="ARBA00010065"/>
    </source>
</evidence>
<dbReference type="PANTHER" id="PTHR38686:SF1">
    <property type="entry name" value="APOLIPOPROTEIN N-ACYLTRANSFERASE"/>
    <property type="match status" value="1"/>
</dbReference>
<comment type="pathway">
    <text evidence="9">Protein modification; lipoprotein biosynthesis (N-acyl transfer).</text>
</comment>
<feature type="domain" description="CN hydrolase" evidence="10">
    <location>
        <begin position="203"/>
        <end position="450"/>
    </location>
</feature>
<dbReference type="Pfam" id="PF20154">
    <property type="entry name" value="LNT_N"/>
    <property type="match status" value="1"/>
</dbReference>
<dbReference type="GO" id="GO:0016410">
    <property type="term" value="F:N-acyltransferase activity"/>
    <property type="evidence" value="ECO:0007669"/>
    <property type="project" value="UniProtKB-UniRule"/>
</dbReference>
<accession>A0A060RCH6</accession>
<evidence type="ECO:0000256" key="1">
    <source>
        <dbReference type="ARBA" id="ARBA00004651"/>
    </source>
</evidence>
<keyword evidence="12" id="KW-1185">Reference proteome</keyword>
<dbReference type="AlphaFoldDB" id="A0A060RCH6"/>
<dbReference type="InterPro" id="IPR036526">
    <property type="entry name" value="C-N_Hydrolase_sf"/>
</dbReference>
<organism evidence="11 12">
    <name type="scientific">Mucinivorans hirudinis</name>
    <dbReference type="NCBI Taxonomy" id="1433126"/>
    <lineage>
        <taxon>Bacteria</taxon>
        <taxon>Pseudomonadati</taxon>
        <taxon>Bacteroidota</taxon>
        <taxon>Bacteroidia</taxon>
        <taxon>Bacteroidales</taxon>
        <taxon>Rikenellaceae</taxon>
        <taxon>Mucinivorans</taxon>
    </lineage>
</organism>
<dbReference type="Proteomes" id="UP000027616">
    <property type="component" value="Chromosome I"/>
</dbReference>
<name>A0A060RCH6_9BACT</name>